<organism evidence="11 12">
    <name type="scientific">Meripilus lineatus</name>
    <dbReference type="NCBI Taxonomy" id="2056292"/>
    <lineage>
        <taxon>Eukaryota</taxon>
        <taxon>Fungi</taxon>
        <taxon>Dikarya</taxon>
        <taxon>Basidiomycota</taxon>
        <taxon>Agaricomycotina</taxon>
        <taxon>Agaricomycetes</taxon>
        <taxon>Polyporales</taxon>
        <taxon>Meripilaceae</taxon>
        <taxon>Meripilus</taxon>
    </lineage>
</organism>
<comment type="subcellular location">
    <subcellularLocation>
        <location evidence="2 7">Nucleus</location>
        <location evidence="2 7">Nucleolus</location>
    </subcellularLocation>
</comment>
<protein>
    <recommendedName>
        <fullName evidence="4 7">U3 small nucleolar RNA-associated protein 25</fullName>
        <shortName evidence="7">U3 snoRNA-associated protein 25</shortName>
    </recommendedName>
</protein>
<feature type="domain" description="UTP25 NTP hydrolase-like" evidence="10">
    <location>
        <begin position="192"/>
        <end position="457"/>
    </location>
</feature>
<comment type="subunit">
    <text evidence="7">Component of the ribosomal small subunit (SSU) processome composed of at least 40 protein subunits and snoRNA U3.</text>
</comment>
<evidence type="ECO:0000256" key="6">
    <source>
        <dbReference type="ARBA" id="ARBA00023274"/>
    </source>
</evidence>
<comment type="function">
    <text evidence="1 7">DEAD-box RNA helicase-like protein required for pre-18S rRNA processing, specifically at sites A0, A1, and A2.</text>
</comment>
<keyword evidence="7" id="KW-0698">rRNA processing</keyword>
<name>A0AAD5YI83_9APHY</name>
<keyword evidence="7" id="KW-0690">Ribosome biogenesis</keyword>
<keyword evidence="5 7" id="KW-0539">Nucleus</keyword>
<evidence type="ECO:0000256" key="8">
    <source>
        <dbReference type="SAM" id="MobiDB-lite"/>
    </source>
</evidence>
<feature type="compositionally biased region" description="Basic and acidic residues" evidence="8">
    <location>
        <begin position="70"/>
        <end position="81"/>
    </location>
</feature>
<dbReference type="InterPro" id="IPR027417">
    <property type="entry name" value="P-loop_NTPase"/>
</dbReference>
<dbReference type="Gene3D" id="3.40.50.300">
    <property type="entry name" value="P-loop containing nucleotide triphosphate hydrolases"/>
    <property type="match status" value="1"/>
</dbReference>
<dbReference type="Pfam" id="PF22916">
    <property type="entry name" value="UTP25_NTPase-like"/>
    <property type="match status" value="1"/>
</dbReference>
<evidence type="ECO:0000256" key="1">
    <source>
        <dbReference type="ARBA" id="ARBA00002883"/>
    </source>
</evidence>
<feature type="region of interest" description="Disordered" evidence="8">
    <location>
        <begin position="105"/>
        <end position="128"/>
    </location>
</feature>
<gene>
    <name evidence="11" type="ORF">NLI96_g4232</name>
</gene>
<dbReference type="Pfam" id="PF06862">
    <property type="entry name" value="Utp25_C"/>
    <property type="match status" value="1"/>
</dbReference>
<dbReference type="GO" id="GO:0000462">
    <property type="term" value="P:maturation of SSU-rRNA from tricistronic rRNA transcript (SSU-rRNA, 5.8S rRNA, LSU-rRNA)"/>
    <property type="evidence" value="ECO:0007669"/>
    <property type="project" value="TreeGrafter"/>
</dbReference>
<dbReference type="GO" id="GO:0019843">
    <property type="term" value="F:rRNA binding"/>
    <property type="evidence" value="ECO:0007669"/>
    <property type="project" value="TreeGrafter"/>
</dbReference>
<dbReference type="Proteomes" id="UP001212997">
    <property type="component" value="Unassembled WGS sequence"/>
</dbReference>
<dbReference type="PANTHER" id="PTHR12933:SF0">
    <property type="entry name" value="U3 SMALL NUCLEOLAR RNA-ASSOCIATED PROTEIN 25 HOMOLOG"/>
    <property type="match status" value="1"/>
</dbReference>
<keyword evidence="12" id="KW-1185">Reference proteome</keyword>
<dbReference type="InterPro" id="IPR010678">
    <property type="entry name" value="UTP25"/>
</dbReference>
<evidence type="ECO:0000313" key="11">
    <source>
        <dbReference type="EMBL" id="KAJ3486446.1"/>
    </source>
</evidence>
<evidence type="ECO:0000256" key="5">
    <source>
        <dbReference type="ARBA" id="ARBA00023242"/>
    </source>
</evidence>
<evidence type="ECO:0000313" key="12">
    <source>
        <dbReference type="Proteomes" id="UP001212997"/>
    </source>
</evidence>
<comment type="caution">
    <text evidence="11">The sequence shown here is derived from an EMBL/GenBank/DDBJ whole genome shotgun (WGS) entry which is preliminary data.</text>
</comment>
<dbReference type="EMBL" id="JANAWD010000121">
    <property type="protein sequence ID" value="KAJ3486446.1"/>
    <property type="molecule type" value="Genomic_DNA"/>
</dbReference>
<feature type="domain" description="UTP25 C-terminal" evidence="9">
    <location>
        <begin position="473"/>
        <end position="619"/>
    </location>
</feature>
<evidence type="ECO:0000259" key="9">
    <source>
        <dbReference type="Pfam" id="PF06862"/>
    </source>
</evidence>
<feature type="region of interest" description="Disordered" evidence="8">
    <location>
        <begin position="23"/>
        <end position="90"/>
    </location>
</feature>
<dbReference type="GO" id="GO:0034511">
    <property type="term" value="F:U3 snoRNA binding"/>
    <property type="evidence" value="ECO:0007669"/>
    <property type="project" value="InterPro"/>
</dbReference>
<proteinExistence type="inferred from homology"/>
<accession>A0AAD5YI83</accession>
<dbReference type="InterPro" id="IPR053939">
    <property type="entry name" value="UTP25_C"/>
</dbReference>
<evidence type="ECO:0000256" key="4">
    <source>
        <dbReference type="ARBA" id="ARBA00015422"/>
    </source>
</evidence>
<dbReference type="AlphaFoldDB" id="A0AAD5YI83"/>
<dbReference type="PANTHER" id="PTHR12933">
    <property type="entry name" value="ORF PROTEIN-RELATED"/>
    <property type="match status" value="1"/>
</dbReference>
<sequence>MAIDKGSETTTKLLTLLNVSATKAGKRKWSSEPSRPAEKLNKRKAVGFSGATTEEDSNKDDISDAGVVQEPHEDVEMKEPEDVADDEDEEGDAVDATLDLYDRHFGPDSKDLSSAKRESVEQKEWKTSKSRHGKLGNIVEYSVGESSSLVEGSSKVAIMDKLRIPFEERQSKLPQELASLQNDLLTMLATQKDLYHTRTSFENSQSMREAIMLHALNHITRKRRRILKNNERLAHASKSGVDPPEDVLDQGFTRPSVLILLPFRSFALRWLSALTSHTPSPTYQVENQSRFQSEYGLPPGAVDKLAAAEPGSYPNDHVEMFKGNVDDSFRVGVKMTRKSVKLFAEFYGCDLIFASPLGLRMSIQKEKNSDFLSSIEILVIDQVDALTMQNWEHVQFVMSHLNQLPKESHDVDFSRIKPWYLDGFSAYLRQSILLTAYETPETRSLFNTSLKNVAGKIRTERRWNPVSAPDGIEQVLPAVLKSAVQSVNTVVFVPSSFDFIRVHNHFRKNAGVSFTVLSEYSTNQDISRARQAFFGGKKAFLLISERFHFFRRYKIRGIRNLIFYGPPDHPQFYTEFLSYPFLDEDVEPSDVTCRVLYTKYDWMRLERITGTGEATRLIQRGSL</sequence>
<evidence type="ECO:0000259" key="10">
    <source>
        <dbReference type="Pfam" id="PF22916"/>
    </source>
</evidence>
<dbReference type="InterPro" id="IPR053940">
    <property type="entry name" value="UTP25_NTPase-like"/>
</dbReference>
<evidence type="ECO:0000256" key="3">
    <source>
        <dbReference type="ARBA" id="ARBA00009223"/>
    </source>
</evidence>
<comment type="similarity">
    <text evidence="3 7">Belongs to the UTP25 family.</text>
</comment>
<keyword evidence="6 7" id="KW-0687">Ribonucleoprotein</keyword>
<evidence type="ECO:0000256" key="7">
    <source>
        <dbReference type="RuleBase" id="RU365070"/>
    </source>
</evidence>
<feature type="compositionally biased region" description="Basic and acidic residues" evidence="8">
    <location>
        <begin position="105"/>
        <end position="127"/>
    </location>
</feature>
<dbReference type="GO" id="GO:0032040">
    <property type="term" value="C:small-subunit processome"/>
    <property type="evidence" value="ECO:0007669"/>
    <property type="project" value="TreeGrafter"/>
</dbReference>
<evidence type="ECO:0000256" key="2">
    <source>
        <dbReference type="ARBA" id="ARBA00004604"/>
    </source>
</evidence>
<reference evidence="11" key="1">
    <citation type="submission" date="2022-07" db="EMBL/GenBank/DDBJ databases">
        <title>Genome Sequence of Physisporinus lineatus.</title>
        <authorList>
            <person name="Buettner E."/>
        </authorList>
    </citation>
    <scope>NUCLEOTIDE SEQUENCE</scope>
    <source>
        <strain evidence="11">VT162</strain>
    </source>
</reference>